<dbReference type="InterPro" id="IPR038633">
    <property type="entry name" value="Rpn13/ADRM1_Pru_sf"/>
</dbReference>
<dbReference type="GO" id="GO:0061133">
    <property type="term" value="F:endopeptidase activator activity"/>
    <property type="evidence" value="ECO:0007669"/>
    <property type="project" value="TreeGrafter"/>
</dbReference>
<dbReference type="AlphaFoldDB" id="A0AA38VZ82"/>
<dbReference type="Gene3D" id="1.10.2020.20">
    <property type="match status" value="1"/>
</dbReference>
<keyword evidence="9" id="KW-1185">Reference proteome</keyword>
<feature type="compositionally biased region" description="Basic and acidic residues" evidence="6">
    <location>
        <begin position="168"/>
        <end position="179"/>
    </location>
</feature>
<dbReference type="Pfam" id="PF04683">
    <property type="entry name" value="Rpn13_ADRM1_Pru"/>
    <property type="match status" value="1"/>
</dbReference>
<dbReference type="GO" id="GO:0070628">
    <property type="term" value="F:proteasome binding"/>
    <property type="evidence" value="ECO:0007669"/>
    <property type="project" value="TreeGrafter"/>
</dbReference>
<gene>
    <name evidence="8" type="ORF">NKR19_g4297</name>
</gene>
<dbReference type="PANTHER" id="PTHR12225">
    <property type="entry name" value="ADHESION REGULATING MOLECULE 1 110 KDA CELL MEMBRANE GLYCOPROTEIN"/>
    <property type="match status" value="1"/>
</dbReference>
<dbReference type="Proteomes" id="UP001174691">
    <property type="component" value="Unassembled WGS sequence"/>
</dbReference>
<dbReference type="PROSITE" id="PS51917">
    <property type="entry name" value="PRU"/>
    <property type="match status" value="1"/>
</dbReference>
<dbReference type="FunFam" id="1.10.2020.20:FF:000004">
    <property type="entry name" value="WGS project CABT00000000 data, contig 2.6"/>
    <property type="match status" value="1"/>
</dbReference>
<dbReference type="InterPro" id="IPR006773">
    <property type="entry name" value="Rpn13/ADRM1"/>
</dbReference>
<feature type="compositionally biased region" description="Gly residues" evidence="6">
    <location>
        <begin position="180"/>
        <end position="191"/>
    </location>
</feature>
<feature type="region of interest" description="Disordered" evidence="6">
    <location>
        <begin position="144"/>
        <end position="213"/>
    </location>
</feature>
<dbReference type="Gene3D" id="2.30.29.70">
    <property type="entry name" value="Proteasomal ubiquitin receptor Rpn13/ADRM1"/>
    <property type="match status" value="1"/>
</dbReference>
<evidence type="ECO:0000256" key="2">
    <source>
        <dbReference type="ARBA" id="ARBA00004496"/>
    </source>
</evidence>
<keyword evidence="4 8" id="KW-0647">Proteasome</keyword>
<name>A0AA38VZ82_9PEZI</name>
<evidence type="ECO:0000259" key="7">
    <source>
        <dbReference type="PROSITE" id="PS51917"/>
    </source>
</evidence>
<evidence type="ECO:0000256" key="3">
    <source>
        <dbReference type="ARBA" id="ARBA00022490"/>
    </source>
</evidence>
<sequence length="390" mass="41801">MSISPIITFKAGICDVDQSSRPYKASPQPTPGYIYLYSEDELIHFCWRPRDAPLHEPQLDLVMIPTDGHFVPYDIKEKEPSAPKINGRIFALKFSSSSQRHLFWLQSKPQSPSGDKSWFSPRDLKIGEIVDRLLQGEEDIDVNAELRSVSGGGDNRRDQDDDEPMEDIEGHGDPNDQHEGGTGGAGPGATGGDIRQEGEEAREGGADGARAASSAAPDAAAAVRNFLASLGGGDGSSSNQQAQGKLYPLLNDLLEPPVTIPMIEAASEEYVDNLLGFLPPTVIVLSQQGSDTDFIGEPSGESVQAAREAMSLDQKRSLLKKVLRSPQFTQSLASLTIAIRDGGLPTIAEALKIKVENGGLLRGGAMPLGGGEAVEAFVEGVKRTVQEEKK</sequence>
<keyword evidence="3" id="KW-0963">Cytoplasm</keyword>
<dbReference type="InterPro" id="IPR038108">
    <property type="entry name" value="RPN13_DEUBAD_sf"/>
</dbReference>
<dbReference type="GO" id="GO:0005737">
    <property type="term" value="C:cytoplasm"/>
    <property type="evidence" value="ECO:0007669"/>
    <property type="project" value="UniProtKB-SubCell"/>
</dbReference>
<keyword evidence="8" id="KW-0675">Receptor</keyword>
<proteinExistence type="predicted"/>
<dbReference type="PANTHER" id="PTHR12225:SF0">
    <property type="entry name" value="PROTEASOMAL UBIQUITIN RECEPTOR ADRM1"/>
    <property type="match status" value="1"/>
</dbReference>
<organism evidence="8 9">
    <name type="scientific">Coniochaeta hoffmannii</name>
    <dbReference type="NCBI Taxonomy" id="91930"/>
    <lineage>
        <taxon>Eukaryota</taxon>
        <taxon>Fungi</taxon>
        <taxon>Dikarya</taxon>
        <taxon>Ascomycota</taxon>
        <taxon>Pezizomycotina</taxon>
        <taxon>Sordariomycetes</taxon>
        <taxon>Sordariomycetidae</taxon>
        <taxon>Coniochaetales</taxon>
        <taxon>Coniochaetaceae</taxon>
        <taxon>Coniochaeta</taxon>
    </lineage>
</organism>
<reference evidence="8" key="1">
    <citation type="submission" date="2022-07" db="EMBL/GenBank/DDBJ databases">
        <title>Fungi with potential for degradation of polypropylene.</title>
        <authorList>
            <person name="Gostincar C."/>
        </authorList>
    </citation>
    <scope>NUCLEOTIDE SEQUENCE</scope>
    <source>
        <strain evidence="8">EXF-13287</strain>
    </source>
</reference>
<feature type="compositionally biased region" description="Basic and acidic residues" evidence="6">
    <location>
        <begin position="194"/>
        <end position="205"/>
    </location>
</feature>
<dbReference type="EMBL" id="JANBVN010000053">
    <property type="protein sequence ID" value="KAJ9155890.1"/>
    <property type="molecule type" value="Genomic_DNA"/>
</dbReference>
<accession>A0AA38VZ82</accession>
<comment type="caution">
    <text evidence="8">The sequence shown here is derived from an EMBL/GenBank/DDBJ whole genome shotgun (WGS) entry which is preliminary data.</text>
</comment>
<keyword evidence="5" id="KW-0539">Nucleus</keyword>
<evidence type="ECO:0000256" key="4">
    <source>
        <dbReference type="ARBA" id="ARBA00022942"/>
    </source>
</evidence>
<evidence type="ECO:0000256" key="6">
    <source>
        <dbReference type="SAM" id="MobiDB-lite"/>
    </source>
</evidence>
<evidence type="ECO:0000256" key="5">
    <source>
        <dbReference type="ARBA" id="ARBA00023242"/>
    </source>
</evidence>
<dbReference type="GO" id="GO:0008541">
    <property type="term" value="C:proteasome regulatory particle, lid subcomplex"/>
    <property type="evidence" value="ECO:0007669"/>
    <property type="project" value="TreeGrafter"/>
</dbReference>
<evidence type="ECO:0000313" key="8">
    <source>
        <dbReference type="EMBL" id="KAJ9155890.1"/>
    </source>
</evidence>
<protein>
    <submittedName>
        <fullName evidence="8">Proteasome complex subunit Rpn13 ubiquitin receptor-domain-containing protein</fullName>
    </submittedName>
</protein>
<evidence type="ECO:0000313" key="9">
    <source>
        <dbReference type="Proteomes" id="UP001174691"/>
    </source>
</evidence>
<evidence type="ECO:0000256" key="1">
    <source>
        <dbReference type="ARBA" id="ARBA00004123"/>
    </source>
</evidence>
<feature type="domain" description="Pru" evidence="7">
    <location>
        <begin position="1"/>
        <end position="137"/>
    </location>
</feature>
<comment type="subcellular location">
    <subcellularLocation>
        <location evidence="2">Cytoplasm</location>
    </subcellularLocation>
    <subcellularLocation>
        <location evidence="1">Nucleus</location>
    </subcellularLocation>
</comment>
<dbReference type="InterPro" id="IPR044868">
    <property type="entry name" value="Rpn13/ADRM1_Pru"/>
</dbReference>
<dbReference type="GO" id="GO:0005634">
    <property type="term" value="C:nucleus"/>
    <property type="evidence" value="ECO:0007669"/>
    <property type="project" value="UniProtKB-SubCell"/>
</dbReference>